<protein>
    <submittedName>
        <fullName evidence="2">Uncharacterized protein</fullName>
    </submittedName>
</protein>
<feature type="compositionally biased region" description="Acidic residues" evidence="1">
    <location>
        <begin position="13"/>
        <end position="34"/>
    </location>
</feature>
<sequence length="121" mass="13369">MWDESSGLAAWVDLDEESEVDDEGEGGGEIADDDVWITPLTEEEKGEAWRGSVFTEIVYVEEDSRTPLINTAADENGVHQCLRRDPAAIRQLVAFVAGVNKTGAMKNYCEGGSCVRRKCNW</sequence>
<name>A0A7S2B735_9STRA</name>
<organism evidence="2">
    <name type="scientific">Florenciella parvula</name>
    <dbReference type="NCBI Taxonomy" id="236787"/>
    <lineage>
        <taxon>Eukaryota</taxon>
        <taxon>Sar</taxon>
        <taxon>Stramenopiles</taxon>
        <taxon>Ochrophyta</taxon>
        <taxon>Dictyochophyceae</taxon>
        <taxon>Florenciellales</taxon>
        <taxon>Florenciella</taxon>
    </lineage>
</organism>
<evidence type="ECO:0000313" key="2">
    <source>
        <dbReference type="EMBL" id="CAD9387314.1"/>
    </source>
</evidence>
<dbReference type="AlphaFoldDB" id="A0A7S2B735"/>
<evidence type="ECO:0000256" key="1">
    <source>
        <dbReference type="SAM" id="MobiDB-lite"/>
    </source>
</evidence>
<accession>A0A7S2B735</accession>
<feature type="region of interest" description="Disordered" evidence="1">
    <location>
        <begin position="1"/>
        <end position="34"/>
    </location>
</feature>
<dbReference type="EMBL" id="HBGT01003848">
    <property type="protein sequence ID" value="CAD9387314.1"/>
    <property type="molecule type" value="Transcribed_RNA"/>
</dbReference>
<proteinExistence type="predicted"/>
<gene>
    <name evidence="2" type="ORF">FPAR1323_LOCUS2142</name>
</gene>
<reference evidence="2" key="1">
    <citation type="submission" date="2021-01" db="EMBL/GenBank/DDBJ databases">
        <authorList>
            <person name="Corre E."/>
            <person name="Pelletier E."/>
            <person name="Niang G."/>
            <person name="Scheremetjew M."/>
            <person name="Finn R."/>
            <person name="Kale V."/>
            <person name="Holt S."/>
            <person name="Cochrane G."/>
            <person name="Meng A."/>
            <person name="Brown T."/>
            <person name="Cohen L."/>
        </authorList>
    </citation>
    <scope>NUCLEOTIDE SEQUENCE</scope>
    <source>
        <strain evidence="2">RCC1693</strain>
    </source>
</reference>